<dbReference type="PANTHER" id="PTHR20765">
    <property type="entry name" value="SOLUTE CARRIER FAMILY 43 MEMBER 3-RELATED"/>
    <property type="match status" value="1"/>
</dbReference>
<dbReference type="InterPro" id="IPR036259">
    <property type="entry name" value="MFS_trans_sf"/>
</dbReference>
<evidence type="ECO:0000256" key="2">
    <source>
        <dbReference type="SAM" id="Phobius"/>
    </source>
</evidence>
<dbReference type="SUPFAM" id="SSF103473">
    <property type="entry name" value="MFS general substrate transporter"/>
    <property type="match status" value="1"/>
</dbReference>
<dbReference type="GO" id="GO:0016020">
    <property type="term" value="C:membrane"/>
    <property type="evidence" value="ECO:0007669"/>
    <property type="project" value="UniProtKB-SubCell"/>
</dbReference>
<dbReference type="GeneID" id="115823781"/>
<reference evidence="4" key="2">
    <citation type="submission" date="2025-08" db="UniProtKB">
        <authorList>
            <consortium name="RefSeq"/>
        </authorList>
    </citation>
    <scope>IDENTIFICATION</scope>
</reference>
<organism evidence="3 4">
    <name type="scientific">Chanos chanos</name>
    <name type="common">Milkfish</name>
    <name type="synonym">Mugil chanos</name>
    <dbReference type="NCBI Taxonomy" id="29144"/>
    <lineage>
        <taxon>Eukaryota</taxon>
        <taxon>Metazoa</taxon>
        <taxon>Chordata</taxon>
        <taxon>Craniata</taxon>
        <taxon>Vertebrata</taxon>
        <taxon>Euteleostomi</taxon>
        <taxon>Actinopterygii</taxon>
        <taxon>Neopterygii</taxon>
        <taxon>Teleostei</taxon>
        <taxon>Ostariophysi</taxon>
        <taxon>Gonorynchiformes</taxon>
        <taxon>Chanidae</taxon>
        <taxon>Chanos</taxon>
    </lineage>
</organism>
<feature type="transmembrane region" description="Helical" evidence="2">
    <location>
        <begin position="12"/>
        <end position="38"/>
    </location>
</feature>
<keyword evidence="3" id="KW-1185">Reference proteome</keyword>
<dbReference type="OrthoDB" id="330047at2759"/>
<dbReference type="RefSeq" id="XP_030643668.1">
    <property type="nucleotide sequence ID" value="XM_030787808.1"/>
</dbReference>
<dbReference type="InterPro" id="IPR011701">
    <property type="entry name" value="MFS"/>
</dbReference>
<dbReference type="Pfam" id="PF07690">
    <property type="entry name" value="MFS_1"/>
    <property type="match status" value="1"/>
</dbReference>
<gene>
    <name evidence="4" type="primary">LOC115823781</name>
</gene>
<evidence type="ECO:0000313" key="3">
    <source>
        <dbReference type="Proteomes" id="UP000504632"/>
    </source>
</evidence>
<dbReference type="PANTHER" id="PTHR20765:SF1">
    <property type="entry name" value="EQUILIBRATIVE NUCLEOBASE TRANSPORTER 1"/>
    <property type="match status" value="1"/>
</dbReference>
<feature type="transmembrane region" description="Helical" evidence="2">
    <location>
        <begin position="364"/>
        <end position="388"/>
    </location>
</feature>
<sequence>MFECGVKLRYQLTLFSGLLECLCFTGVVYGWASLVFVLKREGYFSELCVNATGLNESQYTDCTNQDNQLSLVFTTAAFSRDFLRFPVGFIFDAFGTLAIRLIAIFLYVTGTFLITVSSAELSVLLFPSVACLLMSGMIFYITNTQVGNLFKKHRSAVITVYAGAFESSAAMLLVVKVLYESGISLHISFFFLCLCGVLHLLRSLLLMPSAHIPYPIPENYTYGLHCCYPSESLTKEEEGGINTSDIAPNKEGAIVDMYLEESPPIKPVSQDEISFMDCVFSKLFFGHLLWFSLMLLRQTLFISTLNPTLNRLSDEDSATVSKYTNAFAIIQFCGVLFAPWNGFLMDRQRIRALTTGKTEREADLTAILLSLFLTSVICFLFSLCISIPVLPLQYVTFALQVISSSCMYGGHAAFINIAFPIRHFGKLSGMLMSLASLVQLLQMPLLNFISERLHGDPLYVNVGMTLLSLVVFIHPLQVYIHCRGLASKSKNSSSEMCRSLSTESVRPNIQ</sequence>
<feature type="transmembrane region" description="Helical" evidence="2">
    <location>
        <begin position="323"/>
        <end position="343"/>
    </location>
</feature>
<dbReference type="GO" id="GO:0022857">
    <property type="term" value="F:transmembrane transporter activity"/>
    <property type="evidence" value="ECO:0007669"/>
    <property type="project" value="InterPro"/>
</dbReference>
<feature type="transmembrane region" description="Helical" evidence="2">
    <location>
        <begin position="155"/>
        <end position="177"/>
    </location>
</feature>
<feature type="transmembrane region" description="Helical" evidence="2">
    <location>
        <begin position="427"/>
        <end position="446"/>
    </location>
</feature>
<name>A0A6J2WH80_CHACN</name>
<evidence type="ECO:0000313" key="4">
    <source>
        <dbReference type="RefSeq" id="XP_030643668.1"/>
    </source>
</evidence>
<reference evidence="3" key="1">
    <citation type="submission" date="2024-06" db="UniProtKB">
        <authorList>
            <consortium name="RefSeq"/>
        </authorList>
    </citation>
    <scope>NUCLEOTIDE SEQUENCE [LARGE SCALE GENOMIC DNA]</scope>
</reference>
<feature type="transmembrane region" description="Helical" evidence="2">
    <location>
        <begin position="283"/>
        <end position="303"/>
    </location>
</feature>
<protein>
    <submittedName>
        <fullName evidence="4">Solute carrier family 43 member 3-like</fullName>
    </submittedName>
</protein>
<feature type="transmembrane region" description="Helical" evidence="2">
    <location>
        <begin position="89"/>
        <end position="115"/>
    </location>
</feature>
<comment type="subcellular location">
    <subcellularLocation>
        <location evidence="1">Membrane</location>
        <topology evidence="1">Multi-pass membrane protein</topology>
    </subcellularLocation>
</comment>
<keyword evidence="2" id="KW-0472">Membrane</keyword>
<evidence type="ECO:0000256" key="1">
    <source>
        <dbReference type="ARBA" id="ARBA00004141"/>
    </source>
</evidence>
<accession>A0A6J2WH80</accession>
<feature type="transmembrane region" description="Helical" evidence="2">
    <location>
        <begin position="121"/>
        <end position="143"/>
    </location>
</feature>
<dbReference type="InParanoid" id="A0A6J2WH80"/>
<dbReference type="InterPro" id="IPR027197">
    <property type="entry name" value="SLC43A3"/>
</dbReference>
<dbReference type="Gene3D" id="1.20.1250.20">
    <property type="entry name" value="MFS general substrate transporter like domains"/>
    <property type="match status" value="2"/>
</dbReference>
<dbReference type="AlphaFoldDB" id="A0A6J2WH80"/>
<feature type="transmembrane region" description="Helical" evidence="2">
    <location>
        <begin position="183"/>
        <end position="201"/>
    </location>
</feature>
<keyword evidence="2" id="KW-0812">Transmembrane</keyword>
<feature type="transmembrane region" description="Helical" evidence="2">
    <location>
        <begin position="394"/>
        <end position="415"/>
    </location>
</feature>
<keyword evidence="2" id="KW-1133">Transmembrane helix</keyword>
<dbReference type="Proteomes" id="UP000504632">
    <property type="component" value="Chromosome 11"/>
</dbReference>
<feature type="transmembrane region" description="Helical" evidence="2">
    <location>
        <begin position="458"/>
        <end position="480"/>
    </location>
</feature>
<proteinExistence type="predicted"/>